<dbReference type="Pfam" id="PF02585">
    <property type="entry name" value="PIG-L"/>
    <property type="match status" value="1"/>
</dbReference>
<dbReference type="EMBL" id="JAGSOV010000079">
    <property type="protein sequence ID" value="MCO1660271.1"/>
    <property type="molecule type" value="Genomic_DNA"/>
</dbReference>
<evidence type="ECO:0000313" key="2">
    <source>
        <dbReference type="EMBL" id="MCO1660271.1"/>
    </source>
</evidence>
<dbReference type="RefSeq" id="WP_252445691.1">
    <property type="nucleotide sequence ID" value="NZ_JAGSOV010000079.1"/>
</dbReference>
<keyword evidence="3" id="KW-1185">Reference proteome</keyword>
<name>A0ABT1AB39_9PSEU</name>
<protein>
    <submittedName>
        <fullName evidence="2">PIG-L family deacetylase</fullName>
    </submittedName>
</protein>
<gene>
    <name evidence="2" type="ORF">KDL28_34945</name>
</gene>
<dbReference type="Proteomes" id="UP001165283">
    <property type="component" value="Unassembled WGS sequence"/>
</dbReference>
<evidence type="ECO:0000256" key="1">
    <source>
        <dbReference type="ARBA" id="ARBA00022833"/>
    </source>
</evidence>
<dbReference type="SUPFAM" id="SSF102588">
    <property type="entry name" value="LmbE-like"/>
    <property type="match status" value="1"/>
</dbReference>
<reference evidence="2" key="1">
    <citation type="submission" date="2021-04" db="EMBL/GenBank/DDBJ databases">
        <title>Pseudonocardia sp. nov., isolated from sandy soil of mangrove forest.</title>
        <authorList>
            <person name="Zan Z."/>
            <person name="Huang R."/>
            <person name="Liu W."/>
        </authorList>
    </citation>
    <scope>NUCLEOTIDE SEQUENCE</scope>
    <source>
        <strain evidence="2">S2-4</strain>
    </source>
</reference>
<dbReference type="InterPro" id="IPR003737">
    <property type="entry name" value="GlcNAc_PI_deacetylase-related"/>
</dbReference>
<keyword evidence="1" id="KW-0862">Zinc</keyword>
<dbReference type="Gene3D" id="3.40.50.10320">
    <property type="entry name" value="LmbE-like"/>
    <property type="match status" value="1"/>
</dbReference>
<evidence type="ECO:0000313" key="3">
    <source>
        <dbReference type="Proteomes" id="UP001165283"/>
    </source>
</evidence>
<proteinExistence type="predicted"/>
<dbReference type="InterPro" id="IPR024078">
    <property type="entry name" value="LmbE-like_dom_sf"/>
</dbReference>
<comment type="caution">
    <text evidence="2">The sequence shown here is derived from an EMBL/GenBank/DDBJ whole genome shotgun (WGS) entry which is preliminary data.</text>
</comment>
<accession>A0ABT1AB39</accession>
<sequence length="267" mass="28283">MTTGPAGSTPTPAAVRDVLDGAPSLFLSPHLDDAVLSCGVLLRRAAGAGQATVATVFSEAAAGPHTRAARSFLRQCGASGGAEDLFAERRAEDVEVVEAAGARAVHLGRRDALFRTRRGVPGALGRVLPELTHRYPTFRFDIARGRVSGGERDLAARIAEQVEALLARTGARVVFCPLGVGSHVDHVLVRSVGPELGGRVVYYADFPYALRSGPDPAFLAAHGLRRWVSPDDPDGKRALIEGYRTQVDALFPGGRVPARAEEYFLPG</sequence>
<organism evidence="2 3">
    <name type="scientific">Pseudonocardia humida</name>
    <dbReference type="NCBI Taxonomy" id="2800819"/>
    <lineage>
        <taxon>Bacteria</taxon>
        <taxon>Bacillati</taxon>
        <taxon>Actinomycetota</taxon>
        <taxon>Actinomycetes</taxon>
        <taxon>Pseudonocardiales</taxon>
        <taxon>Pseudonocardiaceae</taxon>
        <taxon>Pseudonocardia</taxon>
    </lineage>
</organism>